<keyword evidence="2" id="KW-0812">Transmembrane</keyword>
<feature type="compositionally biased region" description="Polar residues" evidence="1">
    <location>
        <begin position="205"/>
        <end position="251"/>
    </location>
</feature>
<evidence type="ECO:0000256" key="1">
    <source>
        <dbReference type="SAM" id="MobiDB-lite"/>
    </source>
</evidence>
<dbReference type="EMBL" id="HBUF01136619">
    <property type="protein sequence ID" value="CAG6645364.1"/>
    <property type="molecule type" value="Transcribed_RNA"/>
</dbReference>
<feature type="compositionally biased region" description="Low complexity" evidence="1">
    <location>
        <begin position="85"/>
        <end position="94"/>
    </location>
</feature>
<feature type="compositionally biased region" description="Low complexity" evidence="1">
    <location>
        <begin position="281"/>
        <end position="297"/>
    </location>
</feature>
<feature type="transmembrane region" description="Helical" evidence="2">
    <location>
        <begin position="7"/>
        <end position="29"/>
    </location>
</feature>
<feature type="region of interest" description="Disordered" evidence="1">
    <location>
        <begin position="56"/>
        <end position="193"/>
    </location>
</feature>
<dbReference type="SUPFAM" id="SSF88723">
    <property type="entry name" value="PIN domain-like"/>
    <property type="match status" value="1"/>
</dbReference>
<organism evidence="4">
    <name type="scientific">Cacopsylla melanoneura</name>
    <dbReference type="NCBI Taxonomy" id="428564"/>
    <lineage>
        <taxon>Eukaryota</taxon>
        <taxon>Metazoa</taxon>
        <taxon>Ecdysozoa</taxon>
        <taxon>Arthropoda</taxon>
        <taxon>Hexapoda</taxon>
        <taxon>Insecta</taxon>
        <taxon>Pterygota</taxon>
        <taxon>Neoptera</taxon>
        <taxon>Paraneoptera</taxon>
        <taxon>Hemiptera</taxon>
        <taxon>Sternorrhyncha</taxon>
        <taxon>Psylloidea</taxon>
        <taxon>Psyllidae</taxon>
        <taxon>Psyllinae</taxon>
        <taxon>Cacopsylla</taxon>
    </lineage>
</organism>
<dbReference type="InterPro" id="IPR029060">
    <property type="entry name" value="PIN-like_dom_sf"/>
</dbReference>
<dbReference type="Pfam" id="PF13638">
    <property type="entry name" value="PIN_4"/>
    <property type="match status" value="1"/>
</dbReference>
<keyword evidence="2" id="KW-1133">Transmembrane helix</keyword>
<protein>
    <submittedName>
        <fullName evidence="4">Transcriptional protein SWT1</fullName>
    </submittedName>
</protein>
<name>A0A8D8W5A8_9HEMI</name>
<dbReference type="AlphaFoldDB" id="A0A8D8W5A8"/>
<dbReference type="InterPro" id="IPR002716">
    <property type="entry name" value="PIN_dom"/>
</dbReference>
<accession>A0A8D8W5A8</accession>
<feature type="compositionally biased region" description="Polar residues" evidence="1">
    <location>
        <begin position="777"/>
        <end position="800"/>
    </location>
</feature>
<dbReference type="PANTHER" id="PTHR16161:SF0">
    <property type="entry name" value="TRANSCRIPTIONAL PROTEIN SWT1"/>
    <property type="match status" value="1"/>
</dbReference>
<dbReference type="GO" id="GO:0005634">
    <property type="term" value="C:nucleus"/>
    <property type="evidence" value="ECO:0007669"/>
    <property type="project" value="TreeGrafter"/>
</dbReference>
<dbReference type="InterPro" id="IPR052626">
    <property type="entry name" value="SWT1_Regulator"/>
</dbReference>
<dbReference type="Gene3D" id="3.40.50.1010">
    <property type="entry name" value="5'-nuclease"/>
    <property type="match status" value="1"/>
</dbReference>
<feature type="domain" description="PIN" evidence="3">
    <location>
        <begin position="371"/>
        <end position="511"/>
    </location>
</feature>
<reference evidence="4" key="1">
    <citation type="submission" date="2021-05" db="EMBL/GenBank/DDBJ databases">
        <authorList>
            <person name="Alioto T."/>
            <person name="Alioto T."/>
            <person name="Gomez Garrido J."/>
        </authorList>
    </citation>
    <scope>NUCLEOTIDE SEQUENCE</scope>
</reference>
<dbReference type="CDD" id="cd18727">
    <property type="entry name" value="PIN_Swt1-like"/>
    <property type="match status" value="1"/>
</dbReference>
<feature type="compositionally biased region" description="Polar residues" evidence="1">
    <location>
        <begin position="175"/>
        <end position="193"/>
    </location>
</feature>
<sequence length="946" mass="106976">MVHLFRITLYTGFQLSSCSIGHIIIYFWLLCKTTVASDSNGTFSTGIQQKRKLDNNETIASDSSGTFSTSIQQNRKLDNNETVASDSSGTSSTSIQQKRKLDDKTVPQKRPRIVLFDEDECETSSMNSSPTTSSPRSIREPVVIKTFTTPQPRDEQRRKYGNSRGRGWNQRPYDQYQQGGNNPNIKRGQSTRTPAQNRLLRIQSSLTSPRPSSPNRHHNTSQQTWRQNDSNFQRQNVSHTSPRNNVQNPESRQSDIRSEMGFSRPNSTWDSPRFKNAGPRSRSNSQSSDMSVDSGSSPRHRPVISTPVSASTQVQADQDTMEWEDIPTAVIVETVAEVRQSVTPSKAGFRIPSSSGHPPTRTTQNRSSLIVVLDTNVFLSSMEFVSRARDYMTREYAYPTLFIPWQVVQELDSLKDRSSGTRSLKQRAMAAIRFIETNLRSKHPRIVFQDQDSMERSQDFLRHECNDDRILSACLQLIPVLDQVGIKSMVLVSEDVNMRNKALINNLNSLSVLELEGVIFQGKPMRNIPTPSRPLSEEDIQLGDAFCSLKSKLFDVMSQILIDVLTRKMSPLPWEKGVFHKQPWDWKKLWSNYDKHWVSFEEEVAGYNVRYRLKGLKDIILNHERESRVTTEILRSFREEVSSFTRILKHPLIEDLIAEVHRVRQSGISSPSANHTSSAANHSHPSANHSRPSANYTSPSSNYTSPSPNYTSPSANYTSSAANHKRPSANYTIPSSNYTSPSPSHTSPSPNHTSPSPSPNQEARSRVNRSVYCESNPGPSTTESSITIKQESSGSKSAKPNESKLAAVFNKIERVFKSIEIFRVNVFRFLDLDPGQIFYPEDHSTITDLDLKNVFKKYHTCICMLKSCLEEIYEAPPSSLKSDSFLLVHLLNVLNKNDPEPLSIEDLAVAFNDQNFYTTMKAGIEQIVKLFTQYKLIYPAVQCHLQ</sequence>
<feature type="compositionally biased region" description="Polar residues" evidence="1">
    <location>
        <begin position="56"/>
        <end position="84"/>
    </location>
</feature>
<feature type="compositionally biased region" description="Low complexity" evidence="1">
    <location>
        <begin position="669"/>
        <end position="717"/>
    </location>
</feature>
<feature type="compositionally biased region" description="Polar residues" evidence="1">
    <location>
        <begin position="306"/>
        <end position="317"/>
    </location>
</feature>
<dbReference type="PANTHER" id="PTHR16161">
    <property type="entry name" value="TRANSCRIPTIONAL PROTEIN SWT1"/>
    <property type="match status" value="1"/>
</dbReference>
<feature type="region of interest" description="Disordered" evidence="1">
    <location>
        <begin position="667"/>
        <end position="800"/>
    </location>
</feature>
<evidence type="ECO:0000256" key="2">
    <source>
        <dbReference type="SAM" id="Phobius"/>
    </source>
</evidence>
<feature type="compositionally biased region" description="Low complexity" evidence="1">
    <location>
        <begin position="734"/>
        <end position="755"/>
    </location>
</feature>
<keyword evidence="2" id="KW-0472">Membrane</keyword>
<evidence type="ECO:0000259" key="3">
    <source>
        <dbReference type="Pfam" id="PF13638"/>
    </source>
</evidence>
<feature type="region of interest" description="Disordered" evidence="1">
    <location>
        <begin position="205"/>
        <end position="317"/>
    </location>
</feature>
<proteinExistence type="predicted"/>
<feature type="compositionally biased region" description="Low complexity" evidence="1">
    <location>
        <begin position="123"/>
        <end position="136"/>
    </location>
</feature>
<evidence type="ECO:0000313" key="4">
    <source>
        <dbReference type="EMBL" id="CAG6645364.1"/>
    </source>
</evidence>